<proteinExistence type="predicted"/>
<dbReference type="KEGG" id="vg:54990846"/>
<sequence>MAKAINIHRVVKIRVIFQRNIVDVLRRAPKEATFTGFDFMYFNNADGLAVRWGNKQYSYPAHKLARVVLEESEE</sequence>
<name>I7LEA5_9CAUD</name>
<accession>I7LEA5</accession>
<gene>
    <name evidence="1" type="primary">g016</name>
    <name evidence="1" type="ORF">BN110_027</name>
</gene>
<reference evidence="1" key="1">
    <citation type="submission" date="2012-06" db="EMBL/GenBank/DDBJ databases">
        <title>Genomic characterization of five bacteriophages specific for Yersinia species.</title>
        <authorList>
            <person name="Skurnik M."/>
            <person name="Nawaz A."/>
            <person name="Happonen L."/>
            <person name="Butcher S."/>
            <person name="Mattinen L."/>
        </authorList>
    </citation>
    <scope>NUCLEOTIDE SEQUENCE [LARGE SCALE GENOMIC DNA]</scope>
</reference>
<dbReference type="Proteomes" id="UP000002907">
    <property type="component" value="Segment"/>
</dbReference>
<keyword evidence="2" id="KW-1185">Reference proteome</keyword>
<dbReference type="RefSeq" id="YP_009800350.1">
    <property type="nucleotide sequence ID" value="NC_047951.1"/>
</dbReference>
<evidence type="ECO:0000313" key="1">
    <source>
        <dbReference type="EMBL" id="CCI88397.2"/>
    </source>
</evidence>
<dbReference type="EMBL" id="HE956707">
    <property type="protein sequence ID" value="CCI88397.2"/>
    <property type="molecule type" value="Genomic_DNA"/>
</dbReference>
<protein>
    <submittedName>
        <fullName evidence="1">Uncharacterized protein</fullName>
    </submittedName>
</protein>
<dbReference type="GeneID" id="54990846"/>
<organism evidence="1 2">
    <name type="scientific">Yersinia phage phiR8-01</name>
    <dbReference type="NCBI Taxonomy" id="1206556"/>
    <lineage>
        <taxon>Viruses</taxon>
        <taxon>Duplodnaviria</taxon>
        <taxon>Heunggongvirae</taxon>
        <taxon>Uroviricota</taxon>
        <taxon>Caudoviricetes</taxon>
        <taxon>Autographivirales</taxon>
        <taxon>Autonotataviridae</taxon>
        <taxon>Melnykvirinae</taxon>
        <taxon>Pienvirus</taxon>
        <taxon>Pienvirus R801</taxon>
    </lineage>
</organism>
<evidence type="ECO:0000313" key="2">
    <source>
        <dbReference type="Proteomes" id="UP000002907"/>
    </source>
</evidence>